<dbReference type="UniPathway" id="UPA00344"/>
<dbReference type="OrthoDB" id="4349954at2759"/>
<keyword evidence="1" id="KW-0808">Transferase</keyword>
<dbReference type="Gene3D" id="2.40.340.10">
    <property type="entry name" value="MoeA, C-terminal, domain IV"/>
    <property type="match status" value="1"/>
</dbReference>
<dbReference type="SUPFAM" id="SSF63867">
    <property type="entry name" value="MoeA C-terminal domain-like"/>
    <property type="match status" value="1"/>
</dbReference>
<name>A0A0B1RRR5_OESDE</name>
<keyword evidence="4" id="KW-1185">Reference proteome</keyword>
<gene>
    <name evidence="3" type="ORF">OESDEN_25050</name>
</gene>
<reference evidence="3 4" key="1">
    <citation type="submission" date="2014-03" db="EMBL/GenBank/DDBJ databases">
        <title>Draft genome of the hookworm Oesophagostomum dentatum.</title>
        <authorList>
            <person name="Mitreva M."/>
        </authorList>
    </citation>
    <scope>NUCLEOTIDE SEQUENCE [LARGE SCALE GENOMIC DNA]</scope>
    <source>
        <strain evidence="3 4">OD-Hann</strain>
    </source>
</reference>
<feature type="domain" description="MoeA C-terminal" evidence="2">
    <location>
        <begin position="36"/>
        <end position="107"/>
    </location>
</feature>
<dbReference type="PANTHER" id="PTHR10192">
    <property type="entry name" value="MOLYBDOPTERIN BIOSYNTHESIS PROTEIN"/>
    <property type="match status" value="1"/>
</dbReference>
<feature type="non-terminal residue" evidence="3">
    <location>
        <position position="1"/>
    </location>
</feature>
<comment type="similarity">
    <text evidence="1">Belongs to the MoeA family.</text>
</comment>
<evidence type="ECO:0000313" key="3">
    <source>
        <dbReference type="EMBL" id="KHJ75334.1"/>
    </source>
</evidence>
<dbReference type="GO" id="GO:0098970">
    <property type="term" value="P:postsynaptic neurotransmitter receptor diffusion trapping"/>
    <property type="evidence" value="ECO:0007669"/>
    <property type="project" value="TreeGrafter"/>
</dbReference>
<evidence type="ECO:0000313" key="4">
    <source>
        <dbReference type="Proteomes" id="UP000053660"/>
    </source>
</evidence>
<dbReference type="GO" id="GO:0061598">
    <property type="term" value="F:molybdopterin adenylyltransferase activity"/>
    <property type="evidence" value="ECO:0007669"/>
    <property type="project" value="UniProtKB-UniRule"/>
</dbReference>
<dbReference type="GO" id="GO:0006777">
    <property type="term" value="P:Mo-molybdopterin cofactor biosynthetic process"/>
    <property type="evidence" value="ECO:0007669"/>
    <property type="project" value="UniProtKB-UniRule"/>
</dbReference>
<evidence type="ECO:0000256" key="1">
    <source>
        <dbReference type="RuleBase" id="RU365090"/>
    </source>
</evidence>
<protein>
    <submittedName>
        <fullName evidence="3">MoeA region</fullName>
    </submittedName>
</protein>
<proteinExistence type="inferred from homology"/>
<accession>A0A0B1RRR5</accession>
<dbReference type="InterPro" id="IPR036688">
    <property type="entry name" value="MoeA_C_domain_IV_sf"/>
</dbReference>
<dbReference type="GO" id="GO:0099634">
    <property type="term" value="C:postsynaptic specialization membrane"/>
    <property type="evidence" value="ECO:0007669"/>
    <property type="project" value="GOC"/>
</dbReference>
<evidence type="ECO:0000259" key="2">
    <source>
        <dbReference type="Pfam" id="PF03454"/>
    </source>
</evidence>
<dbReference type="GO" id="GO:0030425">
    <property type="term" value="C:dendrite"/>
    <property type="evidence" value="ECO:0007669"/>
    <property type="project" value="TreeGrafter"/>
</dbReference>
<dbReference type="AlphaFoldDB" id="A0A0B1RRR5"/>
<keyword evidence="1" id="KW-0479">Metal-binding</keyword>
<organism evidence="3 4">
    <name type="scientific">Oesophagostomum dentatum</name>
    <name type="common">Nodular worm</name>
    <dbReference type="NCBI Taxonomy" id="61180"/>
    <lineage>
        <taxon>Eukaryota</taxon>
        <taxon>Metazoa</taxon>
        <taxon>Ecdysozoa</taxon>
        <taxon>Nematoda</taxon>
        <taxon>Chromadorea</taxon>
        <taxon>Rhabditida</taxon>
        <taxon>Rhabditina</taxon>
        <taxon>Rhabditomorpha</taxon>
        <taxon>Strongyloidea</taxon>
        <taxon>Strongylidae</taxon>
        <taxon>Oesophagostomum</taxon>
    </lineage>
</organism>
<dbReference type="GO" id="GO:0046872">
    <property type="term" value="F:metal ion binding"/>
    <property type="evidence" value="ECO:0007669"/>
    <property type="project" value="UniProtKB-UniRule"/>
</dbReference>
<dbReference type="GO" id="GO:0061599">
    <property type="term" value="F:molybdopterin molybdotransferase activity"/>
    <property type="evidence" value="ECO:0007669"/>
    <property type="project" value="UniProtKB-UniRule"/>
</dbReference>
<comment type="cofactor">
    <cofactor evidence="1">
        <name>Mg(2+)</name>
        <dbReference type="ChEBI" id="CHEBI:18420"/>
    </cofactor>
</comment>
<comment type="catalytic activity">
    <reaction evidence="1">
        <text>adenylyl-molybdopterin + molybdate = Mo-molybdopterin + AMP + H(+)</text>
        <dbReference type="Rhea" id="RHEA:35047"/>
        <dbReference type="ChEBI" id="CHEBI:15378"/>
        <dbReference type="ChEBI" id="CHEBI:36264"/>
        <dbReference type="ChEBI" id="CHEBI:62727"/>
        <dbReference type="ChEBI" id="CHEBI:71302"/>
        <dbReference type="ChEBI" id="CHEBI:456215"/>
    </reaction>
</comment>
<dbReference type="GO" id="GO:0097112">
    <property type="term" value="P:gamma-aminobutyric acid receptor clustering"/>
    <property type="evidence" value="ECO:0007669"/>
    <property type="project" value="TreeGrafter"/>
</dbReference>
<dbReference type="GO" id="GO:0005524">
    <property type="term" value="F:ATP binding"/>
    <property type="evidence" value="ECO:0007669"/>
    <property type="project" value="UniProtKB-UniRule"/>
</dbReference>
<dbReference type="EMBL" id="KN612846">
    <property type="protein sequence ID" value="KHJ75334.1"/>
    <property type="molecule type" value="Genomic_DNA"/>
</dbReference>
<dbReference type="InterPro" id="IPR038987">
    <property type="entry name" value="MoeA-like"/>
</dbReference>
<dbReference type="GO" id="GO:0072579">
    <property type="term" value="P:glycine receptor clustering"/>
    <property type="evidence" value="ECO:0007669"/>
    <property type="project" value="TreeGrafter"/>
</dbReference>
<dbReference type="Pfam" id="PF03454">
    <property type="entry name" value="MoeA_C"/>
    <property type="match status" value="1"/>
</dbReference>
<keyword evidence="1" id="KW-0460">Magnesium</keyword>
<keyword evidence="1" id="KW-0501">Molybdenum cofactor biosynthesis</keyword>
<comment type="catalytic activity">
    <reaction evidence="1">
        <text>molybdopterin + ATP + H(+) = adenylyl-molybdopterin + diphosphate</text>
        <dbReference type="Rhea" id="RHEA:31331"/>
        <dbReference type="ChEBI" id="CHEBI:15378"/>
        <dbReference type="ChEBI" id="CHEBI:30616"/>
        <dbReference type="ChEBI" id="CHEBI:33019"/>
        <dbReference type="ChEBI" id="CHEBI:58698"/>
        <dbReference type="ChEBI" id="CHEBI:62727"/>
    </reaction>
</comment>
<comment type="pathway">
    <text evidence="1">Cofactor biosynthesis; molybdopterin biosynthesis.</text>
</comment>
<dbReference type="InterPro" id="IPR005111">
    <property type="entry name" value="MoeA_C_domain_IV"/>
</dbReference>
<sequence>LRSGNPVSSWVTAQLFAIPLLKKAAGHLRIFQQEIKVQLAEDINLDARPEYRRAWLQHGGNLPVAISTGNQISSRLMSLSGATVLLRIPSKTDVCPKLKAGEVVDALWLGTM</sequence>
<dbReference type="Proteomes" id="UP000053660">
    <property type="component" value="Unassembled WGS sequence"/>
</dbReference>
<comment type="function">
    <text evidence="1">Catalyzes two steps in the biosynthesis of the molybdenum cofactor. In the first step, molybdopterin is adenylated. Subsequently, molybdate is inserted into adenylated molybdopterin and AMP is released.</text>
</comment>
<dbReference type="GO" id="GO:0005829">
    <property type="term" value="C:cytosol"/>
    <property type="evidence" value="ECO:0007669"/>
    <property type="project" value="TreeGrafter"/>
</dbReference>
<dbReference type="GO" id="GO:0007529">
    <property type="term" value="P:establishment of synaptic specificity at neuromuscular junction"/>
    <property type="evidence" value="ECO:0007669"/>
    <property type="project" value="TreeGrafter"/>
</dbReference>
<dbReference type="PANTHER" id="PTHR10192:SF5">
    <property type="entry name" value="GEPHYRIN"/>
    <property type="match status" value="1"/>
</dbReference>
<keyword evidence="1" id="KW-0500">Molybdenum</keyword>